<feature type="compositionally biased region" description="Basic and acidic residues" evidence="1">
    <location>
        <begin position="221"/>
        <end position="232"/>
    </location>
</feature>
<protein>
    <submittedName>
        <fullName evidence="2">Uncharacterized protein</fullName>
    </submittedName>
</protein>
<evidence type="ECO:0000256" key="1">
    <source>
        <dbReference type="SAM" id="MobiDB-lite"/>
    </source>
</evidence>
<dbReference type="Proteomes" id="UP000785679">
    <property type="component" value="Unassembled WGS sequence"/>
</dbReference>
<reference evidence="2" key="1">
    <citation type="submission" date="2019-06" db="EMBL/GenBank/DDBJ databases">
        <authorList>
            <person name="Zheng W."/>
        </authorList>
    </citation>
    <scope>NUCLEOTIDE SEQUENCE</scope>
    <source>
        <strain evidence="2">QDHG01</strain>
    </source>
</reference>
<proteinExistence type="predicted"/>
<name>A0A8J8T1S4_HALGN</name>
<keyword evidence="3" id="KW-1185">Reference proteome</keyword>
<dbReference type="EMBL" id="RRYP01009543">
    <property type="protein sequence ID" value="TNV78994.1"/>
    <property type="molecule type" value="Genomic_DNA"/>
</dbReference>
<gene>
    <name evidence="2" type="ORF">FGO68_gene5853</name>
</gene>
<feature type="compositionally biased region" description="Polar residues" evidence="1">
    <location>
        <begin position="157"/>
        <end position="176"/>
    </location>
</feature>
<organism evidence="2 3">
    <name type="scientific">Halteria grandinella</name>
    <dbReference type="NCBI Taxonomy" id="5974"/>
    <lineage>
        <taxon>Eukaryota</taxon>
        <taxon>Sar</taxon>
        <taxon>Alveolata</taxon>
        <taxon>Ciliophora</taxon>
        <taxon>Intramacronucleata</taxon>
        <taxon>Spirotrichea</taxon>
        <taxon>Stichotrichia</taxon>
        <taxon>Sporadotrichida</taxon>
        <taxon>Halteriidae</taxon>
        <taxon>Halteria</taxon>
    </lineage>
</organism>
<feature type="compositionally biased region" description="Low complexity" evidence="1">
    <location>
        <begin position="177"/>
        <end position="193"/>
    </location>
</feature>
<feature type="compositionally biased region" description="Polar residues" evidence="1">
    <location>
        <begin position="199"/>
        <end position="211"/>
    </location>
</feature>
<dbReference type="AlphaFoldDB" id="A0A8J8T1S4"/>
<feature type="compositionally biased region" description="Polar residues" evidence="1">
    <location>
        <begin position="339"/>
        <end position="350"/>
    </location>
</feature>
<evidence type="ECO:0000313" key="2">
    <source>
        <dbReference type="EMBL" id="TNV78994.1"/>
    </source>
</evidence>
<comment type="caution">
    <text evidence="2">The sequence shown here is derived from an EMBL/GenBank/DDBJ whole genome shotgun (WGS) entry which is preliminary data.</text>
</comment>
<evidence type="ECO:0000313" key="3">
    <source>
        <dbReference type="Proteomes" id="UP000785679"/>
    </source>
</evidence>
<feature type="region of interest" description="Disordered" evidence="1">
    <location>
        <begin position="339"/>
        <end position="372"/>
    </location>
</feature>
<accession>A0A8J8T1S4</accession>
<feature type="region of interest" description="Disordered" evidence="1">
    <location>
        <begin position="155"/>
        <end position="255"/>
    </location>
</feature>
<sequence length="397" mass="44582">MPRIGYQLPALDHSPEKHKFGKSRVLSNKLLTMSHAVTQNTQSYFNTSGSQAKSSQFAKYFGDGAGRDYYIVKNWGGNVRNSGQFGAVGASVLGGSFHENSNTSSILAEHKRTKSKVDRVFGGISTIVNQDVLKMVKALRGPQDDRLRDLQKERIMQNRSPLHQYSSSKANPHTYHTSPKQSQSPQRQKTQSPDLIRNEASQQTLKKQPTSPFLLDSPLMKQDDDVSKHESSEAATTASLPPRPNPSPFMKNNNFRSTQYGTLQHQSSLMGIPTVLEVDDNDIEIMTRAQQAQSQSTLELRQSLNGQGAPFFRVYKPDENHLRLSILKKSSDKLMQALTAEQSRRSNMSKQLPPLSRPPTLKKSPFKDRTQQLQVIQQQMQQNFKALDPHYSGETTD</sequence>